<dbReference type="SUPFAM" id="SSF55961">
    <property type="entry name" value="Bet v1-like"/>
    <property type="match status" value="1"/>
</dbReference>
<dbReference type="PANTHER" id="PTHR21266:SF24">
    <property type="entry name" value="PHEOPHORBIDE A OXYGENASE, CHLOROPLASTIC"/>
    <property type="match status" value="1"/>
</dbReference>
<keyword evidence="1" id="KW-0001">2Fe-2S</keyword>
<dbReference type="Proteomes" id="UP000825935">
    <property type="component" value="Chromosome 27"/>
</dbReference>
<dbReference type="OrthoDB" id="426882at2759"/>
<dbReference type="GO" id="GO:0032441">
    <property type="term" value="F:pheophorbide a oxygenase activity"/>
    <property type="evidence" value="ECO:0007669"/>
    <property type="project" value="TreeGrafter"/>
</dbReference>
<dbReference type="CDD" id="cd03480">
    <property type="entry name" value="Rieske_RO_Alpha_PaO"/>
    <property type="match status" value="1"/>
</dbReference>
<keyword evidence="2" id="KW-0479">Metal-binding</keyword>
<dbReference type="Gene3D" id="3.90.380.10">
    <property type="entry name" value="Naphthalene 1,2-dioxygenase Alpha Subunit, Chain A, domain 1"/>
    <property type="match status" value="1"/>
</dbReference>
<dbReference type="InterPro" id="IPR017941">
    <property type="entry name" value="Rieske_2Fe-2S"/>
</dbReference>
<dbReference type="GO" id="GO:0009534">
    <property type="term" value="C:chloroplast thylakoid"/>
    <property type="evidence" value="ECO:0007669"/>
    <property type="project" value="TreeGrafter"/>
</dbReference>
<dbReference type="Gene3D" id="2.102.10.10">
    <property type="entry name" value="Rieske [2Fe-2S] iron-sulphur domain"/>
    <property type="match status" value="1"/>
</dbReference>
<keyword evidence="8" id="KW-1185">Reference proteome</keyword>
<dbReference type="SUPFAM" id="SSF50022">
    <property type="entry name" value="ISP domain"/>
    <property type="match status" value="1"/>
</dbReference>
<reference evidence="7 8" key="1">
    <citation type="submission" date="2021-08" db="EMBL/GenBank/DDBJ databases">
        <title>WGS assembly of Ceratopteris richardii.</title>
        <authorList>
            <person name="Marchant D.B."/>
            <person name="Chen G."/>
            <person name="Jenkins J."/>
            <person name="Shu S."/>
            <person name="Leebens-Mack J."/>
            <person name="Grimwood J."/>
            <person name="Schmutz J."/>
            <person name="Soltis P."/>
            <person name="Soltis D."/>
            <person name="Chen Z.-H."/>
        </authorList>
    </citation>
    <scope>NUCLEOTIDE SEQUENCE [LARGE SCALE GENOMIC DNA]</scope>
    <source>
        <strain evidence="7">Whitten #5841</strain>
        <tissue evidence="7">Leaf</tissue>
    </source>
</reference>
<dbReference type="EMBL" id="CM035432">
    <property type="protein sequence ID" value="KAH7295444.1"/>
    <property type="molecule type" value="Genomic_DNA"/>
</dbReference>
<dbReference type="GO" id="GO:0051537">
    <property type="term" value="F:2 iron, 2 sulfur cluster binding"/>
    <property type="evidence" value="ECO:0007669"/>
    <property type="project" value="UniProtKB-KW"/>
</dbReference>
<dbReference type="Pfam" id="PF00355">
    <property type="entry name" value="Rieske"/>
    <property type="match status" value="1"/>
</dbReference>
<proteinExistence type="predicted"/>
<comment type="caution">
    <text evidence="7">The sequence shown here is derived from an EMBL/GenBank/DDBJ whole genome shotgun (WGS) entry which is preliminary data.</text>
</comment>
<evidence type="ECO:0000256" key="3">
    <source>
        <dbReference type="ARBA" id="ARBA00022946"/>
    </source>
</evidence>
<evidence type="ECO:0000313" key="7">
    <source>
        <dbReference type="EMBL" id="KAH7295444.1"/>
    </source>
</evidence>
<dbReference type="PROSITE" id="PS51296">
    <property type="entry name" value="RIESKE"/>
    <property type="match status" value="1"/>
</dbReference>
<evidence type="ECO:0000256" key="4">
    <source>
        <dbReference type="ARBA" id="ARBA00023004"/>
    </source>
</evidence>
<name>A0A8T2RHZ5_CERRI</name>
<organism evidence="7 8">
    <name type="scientific">Ceratopteris richardii</name>
    <name type="common">Triangle waterfern</name>
    <dbReference type="NCBI Taxonomy" id="49495"/>
    <lineage>
        <taxon>Eukaryota</taxon>
        <taxon>Viridiplantae</taxon>
        <taxon>Streptophyta</taxon>
        <taxon>Embryophyta</taxon>
        <taxon>Tracheophyta</taxon>
        <taxon>Polypodiopsida</taxon>
        <taxon>Polypodiidae</taxon>
        <taxon>Polypodiales</taxon>
        <taxon>Pteridineae</taxon>
        <taxon>Pteridaceae</taxon>
        <taxon>Parkerioideae</taxon>
        <taxon>Ceratopteris</taxon>
    </lineage>
</organism>
<dbReference type="PANTHER" id="PTHR21266">
    <property type="entry name" value="IRON-SULFUR DOMAIN CONTAINING PROTEIN"/>
    <property type="match status" value="1"/>
</dbReference>
<accession>A0A8T2RHZ5</accession>
<evidence type="ECO:0000256" key="1">
    <source>
        <dbReference type="ARBA" id="ARBA00022714"/>
    </source>
</evidence>
<evidence type="ECO:0000313" key="8">
    <source>
        <dbReference type="Proteomes" id="UP000825935"/>
    </source>
</evidence>
<sequence length="326" mass="36517">MDALIRPLSSGCESRFADCEVTCKKTFSIPSFATSRRVSRCVRIFATVAPPAKPSENAEEGVRQGLFERDFFSEATEAGELDDVAEDIEAQELGKKFVWKDHWYPVSLIEDLDPSVPTPFQLLGIELVLWCDRDGNWKAFSDKCPHRLAPLSEGRIDESGWLQCSYHGWSFKPDGSCGIIPQAKSEGPEAKAVSSSKACVASFPTLVSQGLLFVWPDPQGWEKAFKKEPPRLPPIFDGDPNYSTVTIQRDLYYGYDTLMENVSDPSHINFAHHKVTGRRDRAKPLPFKLESSGEWGFIGSNSDTPKITAQFFAPCYAINKSVFFWL</sequence>
<dbReference type="InterPro" id="IPR050584">
    <property type="entry name" value="Cholesterol_7-desaturase"/>
</dbReference>
<gene>
    <name evidence="7" type="ORF">KP509_27G047600</name>
</gene>
<protein>
    <recommendedName>
        <fullName evidence="6">Rieske domain-containing protein</fullName>
    </recommendedName>
</protein>
<dbReference type="AlphaFoldDB" id="A0A8T2RHZ5"/>
<keyword evidence="3" id="KW-0809">Transit peptide</keyword>
<evidence type="ECO:0000259" key="6">
    <source>
        <dbReference type="PROSITE" id="PS51296"/>
    </source>
</evidence>
<keyword evidence="4" id="KW-0408">Iron</keyword>
<keyword evidence="5" id="KW-0411">Iron-sulfur</keyword>
<evidence type="ECO:0000256" key="2">
    <source>
        <dbReference type="ARBA" id="ARBA00022723"/>
    </source>
</evidence>
<dbReference type="InterPro" id="IPR036922">
    <property type="entry name" value="Rieske_2Fe-2S_sf"/>
</dbReference>
<evidence type="ECO:0000256" key="5">
    <source>
        <dbReference type="ARBA" id="ARBA00023014"/>
    </source>
</evidence>
<feature type="domain" description="Rieske" evidence="6">
    <location>
        <begin position="103"/>
        <end position="214"/>
    </location>
</feature>
<dbReference type="GO" id="GO:0046872">
    <property type="term" value="F:metal ion binding"/>
    <property type="evidence" value="ECO:0007669"/>
    <property type="project" value="UniProtKB-KW"/>
</dbReference>